<gene>
    <name evidence="5 7" type="primary">hrcA</name>
    <name evidence="7" type="ORF">NO1_1917</name>
</gene>
<reference evidence="7 8" key="1">
    <citation type="journal article" date="2019" name="ISME J.">
        <title>Genome analyses of uncultured TG2/ZB3 bacteria in 'Margulisbacteria' specifically attached to ectosymbiotic spirochetes of protists in the termite gut.</title>
        <authorList>
            <person name="Utami Y.D."/>
            <person name="Kuwahara H."/>
            <person name="Igai K."/>
            <person name="Murakami T."/>
            <person name="Sugaya K."/>
            <person name="Morikawa T."/>
            <person name="Nagura Y."/>
            <person name="Yuki M."/>
            <person name="Deevong P."/>
            <person name="Inoue T."/>
            <person name="Kihara K."/>
            <person name="Lo N."/>
            <person name="Yamada A."/>
            <person name="Ohkuma M."/>
            <person name="Hongoh Y."/>
        </authorList>
    </citation>
    <scope>NUCLEOTIDE SEQUENCE [LARGE SCALE GENOMIC DNA]</scope>
    <source>
        <strain evidence="7">NkOx7-01</strain>
    </source>
</reference>
<dbReference type="Gene3D" id="3.30.450.40">
    <property type="match status" value="1"/>
</dbReference>
<comment type="function">
    <text evidence="5">Negative regulator of class I heat shock genes (grpE-dnaK-dnaJ and groELS operons). Prevents heat-shock induction of these operons.</text>
</comment>
<sequence length="241" mass="26792">MELTVRQRKILALVVKEYIDTATPVGSAVICQKHLEAVSPATVRNELAALEELGFLTHPYTSAGRIPTDRGYRFYVDELMDAYRLTARERTLVEQLQIALGRDMDALLQETLRVIQLLSESCAAVIKTDSNLLVSGLAKMFYEPEFENVQNIRRMMSVFDDRDEVLHLLDEHSGGETSISIGTELGAEPFKNCSLVAQDFFYKGARFGSLGVIGPTRMRYGKVTAAVDTIAHALDGIFAEL</sequence>
<comment type="caution">
    <text evidence="7">The sequence shown here is derived from an EMBL/GenBank/DDBJ whole genome shotgun (WGS) entry which is preliminary data.</text>
</comment>
<keyword evidence="2 5" id="KW-0805">Transcription regulation</keyword>
<protein>
    <recommendedName>
        <fullName evidence="5">Heat-inducible transcription repressor HrcA</fullName>
    </recommendedName>
</protein>
<comment type="similarity">
    <text evidence="5">Belongs to the HrcA family.</text>
</comment>
<dbReference type="PANTHER" id="PTHR34824">
    <property type="entry name" value="HEAT-INDUCIBLE TRANSCRIPTION REPRESSOR HRCA"/>
    <property type="match status" value="1"/>
</dbReference>
<dbReference type="SUPFAM" id="SSF46785">
    <property type="entry name" value="Winged helix' DNA-binding domain"/>
    <property type="match status" value="1"/>
</dbReference>
<organism evidence="7 8">
    <name type="scientific">Termititenax aidoneus</name>
    <dbReference type="NCBI Taxonomy" id="2218524"/>
    <lineage>
        <taxon>Bacteria</taxon>
        <taxon>Bacillati</taxon>
        <taxon>Candidatus Margulisiibacteriota</taxon>
        <taxon>Candidatus Termititenacia</taxon>
        <taxon>Candidatus Termititenacales</taxon>
        <taxon>Candidatus Termititenacaceae</taxon>
        <taxon>Candidatus Termititenax</taxon>
    </lineage>
</organism>
<dbReference type="InterPro" id="IPR002571">
    <property type="entry name" value="HrcA"/>
</dbReference>
<dbReference type="EMBL" id="BGZN01000088">
    <property type="protein sequence ID" value="GBR74805.1"/>
    <property type="molecule type" value="Genomic_DNA"/>
</dbReference>
<dbReference type="AlphaFoldDB" id="A0A388TD24"/>
<dbReference type="Proteomes" id="UP000269352">
    <property type="component" value="Unassembled WGS sequence"/>
</dbReference>
<evidence type="ECO:0000313" key="8">
    <source>
        <dbReference type="Proteomes" id="UP000269352"/>
    </source>
</evidence>
<dbReference type="Pfam" id="PF01628">
    <property type="entry name" value="HrcA"/>
    <property type="match status" value="1"/>
</dbReference>
<dbReference type="Gene3D" id="1.10.10.10">
    <property type="entry name" value="Winged helix-like DNA-binding domain superfamily/Winged helix DNA-binding domain"/>
    <property type="match status" value="1"/>
</dbReference>
<evidence type="ECO:0000256" key="2">
    <source>
        <dbReference type="ARBA" id="ARBA00023015"/>
    </source>
</evidence>
<accession>A0A388TD24</accession>
<evidence type="ECO:0000259" key="6">
    <source>
        <dbReference type="Pfam" id="PF01628"/>
    </source>
</evidence>
<dbReference type="PANTHER" id="PTHR34824:SF1">
    <property type="entry name" value="HEAT-INDUCIBLE TRANSCRIPTION REPRESSOR HRCA"/>
    <property type="match status" value="1"/>
</dbReference>
<evidence type="ECO:0000256" key="5">
    <source>
        <dbReference type="HAMAP-Rule" id="MF_00081"/>
    </source>
</evidence>
<dbReference type="GO" id="GO:0045892">
    <property type="term" value="P:negative regulation of DNA-templated transcription"/>
    <property type="evidence" value="ECO:0007669"/>
    <property type="project" value="UniProtKB-UniRule"/>
</dbReference>
<proteinExistence type="inferred from homology"/>
<dbReference type="InterPro" id="IPR021153">
    <property type="entry name" value="HrcA_C"/>
</dbReference>
<dbReference type="SUPFAM" id="SSF55781">
    <property type="entry name" value="GAF domain-like"/>
    <property type="match status" value="1"/>
</dbReference>
<keyword evidence="1 5" id="KW-0678">Repressor</keyword>
<keyword evidence="8" id="KW-1185">Reference proteome</keyword>
<evidence type="ECO:0000256" key="1">
    <source>
        <dbReference type="ARBA" id="ARBA00022491"/>
    </source>
</evidence>
<dbReference type="GO" id="GO:0003677">
    <property type="term" value="F:DNA binding"/>
    <property type="evidence" value="ECO:0007669"/>
    <property type="project" value="InterPro"/>
</dbReference>
<dbReference type="InterPro" id="IPR036388">
    <property type="entry name" value="WH-like_DNA-bd_sf"/>
</dbReference>
<dbReference type="InterPro" id="IPR029016">
    <property type="entry name" value="GAF-like_dom_sf"/>
</dbReference>
<name>A0A388TD24_TERA1</name>
<dbReference type="HAMAP" id="MF_00081">
    <property type="entry name" value="HrcA"/>
    <property type="match status" value="1"/>
</dbReference>
<feature type="domain" description="Heat-inducible transcription repressor HrcA C-terminal" evidence="6">
    <location>
        <begin position="93"/>
        <end position="223"/>
    </location>
</feature>
<evidence type="ECO:0000256" key="4">
    <source>
        <dbReference type="ARBA" id="ARBA00023163"/>
    </source>
</evidence>
<dbReference type="InterPro" id="IPR036390">
    <property type="entry name" value="WH_DNA-bd_sf"/>
</dbReference>
<evidence type="ECO:0000313" key="7">
    <source>
        <dbReference type="EMBL" id="GBR74805.1"/>
    </source>
</evidence>
<keyword evidence="3 5" id="KW-0346">Stress response</keyword>
<evidence type="ECO:0000256" key="3">
    <source>
        <dbReference type="ARBA" id="ARBA00023016"/>
    </source>
</evidence>
<keyword evidence="4 5" id="KW-0804">Transcription</keyword>